<dbReference type="EMBL" id="BMAV01005694">
    <property type="protein sequence ID" value="GFY46980.1"/>
    <property type="molecule type" value="Genomic_DNA"/>
</dbReference>
<accession>A0A8X7BWZ2</accession>
<reference evidence="1" key="1">
    <citation type="submission" date="2020-08" db="EMBL/GenBank/DDBJ databases">
        <title>Multicomponent nature underlies the extraordinary mechanical properties of spider dragline silk.</title>
        <authorList>
            <person name="Kono N."/>
            <person name="Nakamura H."/>
            <person name="Mori M."/>
            <person name="Yoshida Y."/>
            <person name="Ohtoshi R."/>
            <person name="Malay A.D."/>
            <person name="Moran D.A.P."/>
            <person name="Tomita M."/>
            <person name="Numata K."/>
            <person name="Arakawa K."/>
        </authorList>
    </citation>
    <scope>NUCLEOTIDE SEQUENCE</scope>
</reference>
<comment type="caution">
    <text evidence="1">The sequence shown here is derived from an EMBL/GenBank/DDBJ whole genome shotgun (WGS) entry which is preliminary data.</text>
</comment>
<dbReference type="SUPFAM" id="SSF51069">
    <property type="entry name" value="Carbonic anhydrase"/>
    <property type="match status" value="1"/>
</dbReference>
<protein>
    <submittedName>
        <fullName evidence="1">Carbonic anhydrase-related protein 10</fullName>
    </submittedName>
</protein>
<proteinExistence type="predicted"/>
<sequence>MDKASDFESEDCRFESCPDYWGLLNPDWKLCNRGRRQSPIDIEPPILLFDPGMGNIEISTEKVRSVKGICPVRVFLLFVFVLRKLSLY</sequence>
<dbReference type="OrthoDB" id="5978072at2759"/>
<dbReference type="InterPro" id="IPR036398">
    <property type="entry name" value="CA_dom_sf"/>
</dbReference>
<name>A0A8X7BWZ2_9ARAC</name>
<keyword evidence="2" id="KW-1185">Reference proteome</keyword>
<evidence type="ECO:0000313" key="2">
    <source>
        <dbReference type="Proteomes" id="UP000886998"/>
    </source>
</evidence>
<dbReference type="Proteomes" id="UP000886998">
    <property type="component" value="Unassembled WGS sequence"/>
</dbReference>
<dbReference type="AlphaFoldDB" id="A0A8X7BWZ2"/>
<dbReference type="Gene3D" id="3.10.200.10">
    <property type="entry name" value="Alpha carbonic anhydrase"/>
    <property type="match status" value="1"/>
</dbReference>
<organism evidence="1 2">
    <name type="scientific">Trichonephila inaurata madagascariensis</name>
    <dbReference type="NCBI Taxonomy" id="2747483"/>
    <lineage>
        <taxon>Eukaryota</taxon>
        <taxon>Metazoa</taxon>
        <taxon>Ecdysozoa</taxon>
        <taxon>Arthropoda</taxon>
        <taxon>Chelicerata</taxon>
        <taxon>Arachnida</taxon>
        <taxon>Araneae</taxon>
        <taxon>Araneomorphae</taxon>
        <taxon>Entelegynae</taxon>
        <taxon>Araneoidea</taxon>
        <taxon>Nephilidae</taxon>
        <taxon>Trichonephila</taxon>
        <taxon>Trichonephila inaurata</taxon>
    </lineage>
</organism>
<gene>
    <name evidence="1" type="primary">CA10_1</name>
    <name evidence="1" type="ORF">TNIN_455941</name>
</gene>
<evidence type="ECO:0000313" key="1">
    <source>
        <dbReference type="EMBL" id="GFY46980.1"/>
    </source>
</evidence>